<dbReference type="Proteomes" id="UP000255098">
    <property type="component" value="Unassembled WGS sequence"/>
</dbReference>
<evidence type="ECO:0008006" key="4">
    <source>
        <dbReference type="Google" id="ProtNLM"/>
    </source>
</evidence>
<protein>
    <recommendedName>
        <fullName evidence="4">Transmembrane protein</fullName>
    </recommendedName>
</protein>
<sequence>MQEISLKKIILFWTAVVLFNAALCFAFGLMVSSNVLSILGMIVGIGFFIAFYSFIDYKLWAMHKHLWRNALRQSGIIRGCFQISILLHFSIEFFCGFFALSLLEVLFGRNISLFLHSLLATLLTGTFLSVMLGIICLICFWIAKSAHKVKE</sequence>
<proteinExistence type="predicted"/>
<dbReference type="RefSeq" id="WP_115248656.1">
    <property type="nucleotide sequence ID" value="NZ_JBMMES010000002.1"/>
</dbReference>
<feature type="transmembrane region" description="Helical" evidence="1">
    <location>
        <begin position="9"/>
        <end position="29"/>
    </location>
</feature>
<evidence type="ECO:0000313" key="2">
    <source>
        <dbReference type="EMBL" id="SUB23214.1"/>
    </source>
</evidence>
<keyword evidence="1" id="KW-0472">Membrane</keyword>
<dbReference type="GeneID" id="300132432"/>
<feature type="transmembrane region" description="Helical" evidence="1">
    <location>
        <begin position="35"/>
        <end position="55"/>
    </location>
</feature>
<dbReference type="AlphaFoldDB" id="A0A379ANP6"/>
<reference evidence="2 3" key="1">
    <citation type="submission" date="2018-06" db="EMBL/GenBank/DDBJ databases">
        <authorList>
            <consortium name="Pathogen Informatics"/>
            <person name="Doyle S."/>
        </authorList>
    </citation>
    <scope>NUCLEOTIDE SEQUENCE [LARGE SCALE GENOMIC DNA]</scope>
    <source>
        <strain evidence="3">NCTC 11297</strain>
    </source>
</reference>
<feature type="transmembrane region" description="Helical" evidence="1">
    <location>
        <begin position="114"/>
        <end position="143"/>
    </location>
</feature>
<keyword evidence="1" id="KW-0812">Transmembrane</keyword>
<dbReference type="EMBL" id="UGSP01000001">
    <property type="protein sequence ID" value="SUB23214.1"/>
    <property type="molecule type" value="Genomic_DNA"/>
</dbReference>
<gene>
    <name evidence="2" type="ORF">NCTC11297_00206</name>
</gene>
<name>A0A379ANP6_AVIAV</name>
<feature type="transmembrane region" description="Helical" evidence="1">
    <location>
        <begin position="76"/>
        <end position="102"/>
    </location>
</feature>
<evidence type="ECO:0000256" key="1">
    <source>
        <dbReference type="SAM" id="Phobius"/>
    </source>
</evidence>
<accession>A0A379ANP6</accession>
<evidence type="ECO:0000313" key="3">
    <source>
        <dbReference type="Proteomes" id="UP000255098"/>
    </source>
</evidence>
<keyword evidence="1" id="KW-1133">Transmembrane helix</keyword>
<organism evidence="2 3">
    <name type="scientific">Avibacterium avium</name>
    <name type="common">Pasteurella avium</name>
    <dbReference type="NCBI Taxonomy" id="751"/>
    <lineage>
        <taxon>Bacteria</taxon>
        <taxon>Pseudomonadati</taxon>
        <taxon>Pseudomonadota</taxon>
        <taxon>Gammaproteobacteria</taxon>
        <taxon>Pasteurellales</taxon>
        <taxon>Pasteurellaceae</taxon>
        <taxon>Avibacterium</taxon>
    </lineage>
</organism>
<keyword evidence="3" id="KW-1185">Reference proteome</keyword>